<keyword evidence="7" id="KW-0328">Glycosyltransferase</keyword>
<keyword evidence="1" id="KW-0004">4Fe-4S</keyword>
<keyword evidence="8" id="KW-1185">Reference proteome</keyword>
<keyword evidence="5" id="KW-0411">Iron-sulfur</keyword>
<name>A0A916NCW6_9BACT</name>
<keyword evidence="4" id="KW-0408">Iron</keyword>
<evidence type="ECO:0000256" key="4">
    <source>
        <dbReference type="ARBA" id="ARBA00023004"/>
    </source>
</evidence>
<evidence type="ECO:0000256" key="5">
    <source>
        <dbReference type="ARBA" id="ARBA00023014"/>
    </source>
</evidence>
<gene>
    <name evidence="7" type="primary">thi4_3</name>
    <name evidence="7" type="ORF">DYBT9275_03385</name>
</gene>
<dbReference type="Proteomes" id="UP000680038">
    <property type="component" value="Unassembled WGS sequence"/>
</dbReference>
<dbReference type="RefSeq" id="WP_215239894.1">
    <property type="nucleotide sequence ID" value="NZ_CAJRAF010000002.1"/>
</dbReference>
<feature type="signal peptide" evidence="6">
    <location>
        <begin position="1"/>
        <end position="22"/>
    </location>
</feature>
<dbReference type="Pfam" id="PF12831">
    <property type="entry name" value="FAD_oxidored"/>
    <property type="match status" value="1"/>
</dbReference>
<comment type="caution">
    <text evidence="7">The sequence shown here is derived from an EMBL/GenBank/DDBJ whole genome shotgun (WGS) entry which is preliminary data.</text>
</comment>
<dbReference type="PANTHER" id="PTHR43498:SF1">
    <property type="entry name" value="COB--COM HETERODISULFIDE REDUCTASE IRON-SULFUR SUBUNIT A"/>
    <property type="match status" value="1"/>
</dbReference>
<keyword evidence="6" id="KW-0732">Signal</keyword>
<reference evidence="7" key="1">
    <citation type="submission" date="2021-04" db="EMBL/GenBank/DDBJ databases">
        <authorList>
            <person name="Rodrigo-Torres L."/>
            <person name="Arahal R. D."/>
            <person name="Lucena T."/>
        </authorList>
    </citation>
    <scope>NUCLEOTIDE SEQUENCE</scope>
    <source>
        <strain evidence="7">CECT 9275</strain>
    </source>
</reference>
<dbReference type="PANTHER" id="PTHR43498">
    <property type="entry name" value="FERREDOXIN:COB-COM HETERODISULFIDE REDUCTASE SUBUNIT A"/>
    <property type="match status" value="1"/>
</dbReference>
<dbReference type="EC" id="2.4.2.59" evidence="7"/>
<dbReference type="GO" id="GO:0051539">
    <property type="term" value="F:4 iron, 4 sulfur cluster binding"/>
    <property type="evidence" value="ECO:0007669"/>
    <property type="project" value="UniProtKB-KW"/>
</dbReference>
<dbReference type="InterPro" id="IPR036188">
    <property type="entry name" value="FAD/NAD-bd_sf"/>
</dbReference>
<proteinExistence type="predicted"/>
<keyword evidence="7" id="KW-0808">Transferase</keyword>
<evidence type="ECO:0000313" key="7">
    <source>
        <dbReference type="EMBL" id="CAG5004511.1"/>
    </source>
</evidence>
<sequence>MKRRYFIKLGALGTLVSTVDLAACTNAVTEDSADVVVVGGSPAGIMAAIAAARSGAKVILVEYHNHIGGLSTSGLGKSDIENKDAIIGLFREFTENILRYYTDTYGADSENVKKCRQGYYYEPSVAEKVFNTMIAREKNISLRLNYQIEKAVTEADQIKEAVFSHRSDNDSLKLKAQVFIDATYEGDLYALAGAAYRLGREGKDEFNEVHAGRIFFDYNENKFLAGSTGAADKKIPAYTYRLCFTDDPANSYVMKEPPLGYDRKNYLKYFDDLKEGRLSGPKVYKEGHGYYKAHFDTMLRVFSFAEIPNRKFDVNTNPRPLGFPFPEENADYVEAGWKQREKIFARHRALALGLLYFIQNDEEVPAEHRKMANQYHLAKDEFKDNNHFPWQLYVREARRLKGVYTLTENDVTLQEGKGRTTIFDDSIIAGEFPIDSFPASKEPSPDKKVLEGYIGMLPISPYQIPYRALLPEKINGIIVPVAASTTHAAYSTLRMEPLWMGIGQAAGTAAAIAIKNKVVPREVSVSELQKQLLANGQILTYFEDLDLKDKAALAAQFWGSKGFFDSYLSDLHQPVTGVVLTRWAKLFQETAGTNRASSTYSGETVSIADFLKSDVSLGHDTSWLYDNRSTDSPVLRGEICQAFYTSIFGKAHA</sequence>
<evidence type="ECO:0000256" key="3">
    <source>
        <dbReference type="ARBA" id="ARBA00023002"/>
    </source>
</evidence>
<keyword evidence="2" id="KW-0479">Metal-binding</keyword>
<dbReference type="GO" id="GO:0016757">
    <property type="term" value="F:glycosyltransferase activity"/>
    <property type="evidence" value="ECO:0007669"/>
    <property type="project" value="UniProtKB-KW"/>
</dbReference>
<dbReference type="GO" id="GO:0046872">
    <property type="term" value="F:metal ion binding"/>
    <property type="evidence" value="ECO:0007669"/>
    <property type="project" value="UniProtKB-KW"/>
</dbReference>
<accession>A0A916NCW6</accession>
<dbReference type="GO" id="GO:0016491">
    <property type="term" value="F:oxidoreductase activity"/>
    <property type="evidence" value="ECO:0007669"/>
    <property type="project" value="UniProtKB-KW"/>
</dbReference>
<organism evidence="7 8">
    <name type="scientific">Dyadobacter helix</name>
    <dbReference type="NCBI Taxonomy" id="2822344"/>
    <lineage>
        <taxon>Bacteria</taxon>
        <taxon>Pseudomonadati</taxon>
        <taxon>Bacteroidota</taxon>
        <taxon>Cytophagia</taxon>
        <taxon>Cytophagales</taxon>
        <taxon>Spirosomataceae</taxon>
        <taxon>Dyadobacter</taxon>
    </lineage>
</organism>
<dbReference type="InterPro" id="IPR039650">
    <property type="entry name" value="HdrA-like"/>
</dbReference>
<protein>
    <submittedName>
        <fullName evidence="7">Thiamine thiazole synthase</fullName>
        <ecNumber evidence="7">2.4.2.59</ecNumber>
    </submittedName>
</protein>
<evidence type="ECO:0000256" key="6">
    <source>
        <dbReference type="SAM" id="SignalP"/>
    </source>
</evidence>
<dbReference type="Gene3D" id="3.50.50.60">
    <property type="entry name" value="FAD/NAD(P)-binding domain"/>
    <property type="match status" value="1"/>
</dbReference>
<dbReference type="EMBL" id="CAJRAF010000002">
    <property type="protein sequence ID" value="CAG5004511.1"/>
    <property type="molecule type" value="Genomic_DNA"/>
</dbReference>
<evidence type="ECO:0000256" key="2">
    <source>
        <dbReference type="ARBA" id="ARBA00022723"/>
    </source>
</evidence>
<feature type="chain" id="PRO_5037065758" evidence="6">
    <location>
        <begin position="23"/>
        <end position="653"/>
    </location>
</feature>
<evidence type="ECO:0000313" key="8">
    <source>
        <dbReference type="Proteomes" id="UP000680038"/>
    </source>
</evidence>
<dbReference type="AlphaFoldDB" id="A0A916NCW6"/>
<keyword evidence="3" id="KW-0560">Oxidoreductase</keyword>
<dbReference type="SUPFAM" id="SSF51905">
    <property type="entry name" value="FAD/NAD(P)-binding domain"/>
    <property type="match status" value="1"/>
</dbReference>
<evidence type="ECO:0000256" key="1">
    <source>
        <dbReference type="ARBA" id="ARBA00022485"/>
    </source>
</evidence>